<sequence length="123" mass="14436">MPLKFQLLEHVLLKVHVSERNLLIDVVDEVFLNCLLFTIFFSPFLISLPIFTVLKQQRMQNYDDGRRALKSSFPTTEVNANIVMSADCSLSEVLQRNDRRCARNDRYHPISRKRMILIAERLN</sequence>
<accession>A0A0N5AGK5</accession>
<evidence type="ECO:0000256" key="1">
    <source>
        <dbReference type="SAM" id="Phobius"/>
    </source>
</evidence>
<dbReference type="WBParaSite" id="SMUV_0000346201-mRNA-1">
    <property type="protein sequence ID" value="SMUV_0000346201-mRNA-1"/>
    <property type="gene ID" value="SMUV_0000346201"/>
</dbReference>
<keyword evidence="2" id="KW-1185">Reference proteome</keyword>
<organism evidence="2 3">
    <name type="scientific">Syphacia muris</name>
    <dbReference type="NCBI Taxonomy" id="451379"/>
    <lineage>
        <taxon>Eukaryota</taxon>
        <taxon>Metazoa</taxon>
        <taxon>Ecdysozoa</taxon>
        <taxon>Nematoda</taxon>
        <taxon>Chromadorea</taxon>
        <taxon>Rhabditida</taxon>
        <taxon>Spirurina</taxon>
        <taxon>Oxyuridomorpha</taxon>
        <taxon>Oxyuroidea</taxon>
        <taxon>Oxyuridae</taxon>
        <taxon>Syphacia</taxon>
    </lineage>
</organism>
<evidence type="ECO:0000313" key="3">
    <source>
        <dbReference type="WBParaSite" id="SMUV_0000346201-mRNA-1"/>
    </source>
</evidence>
<proteinExistence type="predicted"/>
<dbReference type="AlphaFoldDB" id="A0A0N5AGK5"/>
<feature type="transmembrane region" description="Helical" evidence="1">
    <location>
        <begin position="30"/>
        <end position="54"/>
    </location>
</feature>
<keyword evidence="1" id="KW-0472">Membrane</keyword>
<keyword evidence="1" id="KW-0812">Transmembrane</keyword>
<dbReference type="Proteomes" id="UP000046393">
    <property type="component" value="Unplaced"/>
</dbReference>
<reference evidence="3" key="1">
    <citation type="submission" date="2017-02" db="UniProtKB">
        <authorList>
            <consortium name="WormBaseParasite"/>
        </authorList>
    </citation>
    <scope>IDENTIFICATION</scope>
</reference>
<keyword evidence="1" id="KW-1133">Transmembrane helix</keyword>
<name>A0A0N5AGK5_9BILA</name>
<evidence type="ECO:0000313" key="2">
    <source>
        <dbReference type="Proteomes" id="UP000046393"/>
    </source>
</evidence>
<protein>
    <submittedName>
        <fullName evidence="3">Uncharacterized protein</fullName>
    </submittedName>
</protein>